<accession>A0A1A8ZD96</accession>
<protein>
    <recommendedName>
        <fullName evidence="3">Nucleotidyltransferase domain-containing protein</fullName>
    </recommendedName>
</protein>
<evidence type="ECO:0008006" key="3">
    <source>
        <dbReference type="Google" id="ProtNLM"/>
    </source>
</evidence>
<dbReference type="Proteomes" id="UP000199385">
    <property type="component" value="Chromosome I"/>
</dbReference>
<evidence type="ECO:0000313" key="1">
    <source>
        <dbReference type="EMBL" id="SBT41777.1"/>
    </source>
</evidence>
<evidence type="ECO:0000313" key="2">
    <source>
        <dbReference type="Proteomes" id="UP000199385"/>
    </source>
</evidence>
<organism evidence="1 2">
    <name type="scientific">Micromonospora auratinigra</name>
    <dbReference type="NCBI Taxonomy" id="261654"/>
    <lineage>
        <taxon>Bacteria</taxon>
        <taxon>Bacillati</taxon>
        <taxon>Actinomycetota</taxon>
        <taxon>Actinomycetes</taxon>
        <taxon>Micromonosporales</taxon>
        <taxon>Micromonosporaceae</taxon>
        <taxon>Micromonospora</taxon>
    </lineage>
</organism>
<proteinExistence type="predicted"/>
<dbReference type="PATRIC" id="fig|261654.4.peg.1769"/>
<name>A0A1A8ZD96_9ACTN</name>
<gene>
    <name evidence="1" type="ORF">GA0070611_1743</name>
</gene>
<dbReference type="STRING" id="261654.GA0070611_1743"/>
<dbReference type="AlphaFoldDB" id="A0A1A8ZD96"/>
<sequence>MVVTDRSDVDRALDVVGLTLAEVLELGGTVLTAGPAYLVGSLAGGLGNRGSDVDIHLLVPGIDKPTPAFLFFAGDTPIDIEHYPDTMPAALAAGAQAYPVRTLPIGAVSLAPAPGRRTRRTAARWLNALPLHPDQPPVFAGPQAAAVRAVLVRAALDQLLQVWAVARLADPVDPDAAAYLWSRAGRELLELRCRAAGDVLTSEKWLPSRARRLGLTEPAVRAHYTVAGAGDLAALLADTGLDDWDPWRLTAVAPDPQRQPVKLGREGFALTRHGRLVPDPVSVRGSVAEVAGSHPPERLLTAVRTGELTLEVAGDALTEVLGD</sequence>
<reference evidence="2" key="1">
    <citation type="submission" date="2016-06" db="EMBL/GenBank/DDBJ databases">
        <authorList>
            <person name="Varghese N."/>
            <person name="Submissions Spin"/>
        </authorList>
    </citation>
    <scope>NUCLEOTIDE SEQUENCE [LARGE SCALE GENOMIC DNA]</scope>
    <source>
        <strain evidence="2">DSM 44815</strain>
    </source>
</reference>
<keyword evidence="2" id="KW-1185">Reference proteome</keyword>
<dbReference type="EMBL" id="LT594323">
    <property type="protein sequence ID" value="SBT41777.1"/>
    <property type="molecule type" value="Genomic_DNA"/>
</dbReference>